<dbReference type="RefSeq" id="WP_367885644.1">
    <property type="nucleotide sequence ID" value="NZ_CP130612.1"/>
</dbReference>
<dbReference type="EMBL" id="CP130613">
    <property type="protein sequence ID" value="WKW15674.1"/>
    <property type="molecule type" value="Genomic_DNA"/>
</dbReference>
<keyword evidence="1" id="KW-0732">Signal</keyword>
<dbReference type="PROSITE" id="PS51257">
    <property type="entry name" value="PROKAR_LIPOPROTEIN"/>
    <property type="match status" value="1"/>
</dbReference>
<feature type="signal peptide" evidence="1">
    <location>
        <begin position="1"/>
        <end position="21"/>
    </location>
</feature>
<dbReference type="PANTHER" id="PTHR41339:SF1">
    <property type="entry name" value="SECRETED PROTEIN"/>
    <property type="match status" value="1"/>
</dbReference>
<proteinExistence type="predicted"/>
<dbReference type="KEGG" id="pspc:Strain318_002075"/>
<evidence type="ECO:0000256" key="1">
    <source>
        <dbReference type="SAM" id="SignalP"/>
    </source>
</evidence>
<keyword evidence="4" id="KW-1185">Reference proteome</keyword>
<feature type="chain" id="PRO_5041217997" description="Lipoprotein" evidence="1">
    <location>
        <begin position="22"/>
        <end position="467"/>
    </location>
</feature>
<sequence length="467" mass="48471">MIRPKSMRALGAALLATAALSACNNDEDPIGPVEPGAAVISADITTNRTLSKDTVYTLQGFIKVTNGATLTIPAGTRIVGDFETVGSALFVTRGARLVANGTAAEPIVFTSERPVGSRQAGDWGGLIIIGNATSNRSGTVVLEGTGTGPSNPQQVYSGGTTDTDNSGTLRYVRVEFAGYATATDAELNSFTFAAVGSGTTMEYLQVMNGLDDSFEWFGGTVDGKYFVSYESGDDHFDMSEGYRGRLQYLIAYQSRLVIPRPGAGNASSDPQGIENDGCAGAGCDNGQNSTPLTTPVVANFTLVGPGAGTDVDPTSGGYAMVLRRGTGGYYVNGLVARWPKAALSIRDAATLTRVTEGTFDARNILALETPALFHTNSLADSTARNLVRNTTATAAQQFTTLTLPATSAASFDWTPQAGSLAATGGLATFTGNMATAAGTFVTGTTYRGAAAPGGTKWWTGWTVYYVN</sequence>
<gene>
    <name evidence="2" type="ORF">Strain138_002076</name>
    <name evidence="3" type="ORF">Strain318_002075</name>
</gene>
<accession>A0AA49JVT9</accession>
<dbReference type="Proteomes" id="UP001229955">
    <property type="component" value="Chromosome"/>
</dbReference>
<accession>A0AA49Q8E5</accession>
<evidence type="ECO:0000313" key="4">
    <source>
        <dbReference type="Proteomes" id="UP001229955"/>
    </source>
</evidence>
<evidence type="ECO:0000313" key="2">
    <source>
        <dbReference type="EMBL" id="WKW12767.1"/>
    </source>
</evidence>
<dbReference type="EMBL" id="CP130612">
    <property type="protein sequence ID" value="WKW12767.1"/>
    <property type="molecule type" value="Genomic_DNA"/>
</dbReference>
<reference evidence="3" key="1">
    <citation type="submission" date="2023-07" db="EMBL/GenBank/DDBJ databases">
        <authorList>
            <person name="Haufschild T."/>
            <person name="Kallscheuer N."/>
            <person name="Hammer J."/>
            <person name="Kohn T."/>
            <person name="Kabuu M."/>
            <person name="Jogler M."/>
            <person name="Wohfarth N."/>
            <person name="Heuer A."/>
            <person name="Rohde M."/>
            <person name="van Teeseling M.C.F."/>
            <person name="Jogler C."/>
        </authorList>
    </citation>
    <scope>NUCLEOTIDE SEQUENCE</scope>
    <source>
        <strain evidence="2">Strain 138</strain>
        <strain evidence="3">Strain 318</strain>
    </source>
</reference>
<name>A0AA49Q8E5_9BACT</name>
<dbReference type="AlphaFoldDB" id="A0AA49Q8E5"/>
<evidence type="ECO:0008006" key="5">
    <source>
        <dbReference type="Google" id="ProtNLM"/>
    </source>
</evidence>
<evidence type="ECO:0000313" key="3">
    <source>
        <dbReference type="EMBL" id="WKW15674.1"/>
    </source>
</evidence>
<organism evidence="3 4">
    <name type="scientific">Pseudogemmatithrix spongiicola</name>
    <dbReference type="NCBI Taxonomy" id="3062599"/>
    <lineage>
        <taxon>Bacteria</taxon>
        <taxon>Pseudomonadati</taxon>
        <taxon>Gemmatimonadota</taxon>
        <taxon>Gemmatimonadia</taxon>
        <taxon>Gemmatimonadales</taxon>
        <taxon>Gemmatimonadaceae</taxon>
        <taxon>Pseudogemmatithrix</taxon>
    </lineage>
</organism>
<protein>
    <recommendedName>
        <fullName evidence="5">Lipoprotein</fullName>
    </recommendedName>
</protein>
<dbReference type="PANTHER" id="PTHR41339">
    <property type="entry name" value="LIPL48"/>
    <property type="match status" value="1"/>
</dbReference>